<name>A0A5B7CRL6_PORTR</name>
<dbReference type="EMBL" id="VSRR010000164">
    <property type="protein sequence ID" value="MPC11471.1"/>
    <property type="molecule type" value="Genomic_DNA"/>
</dbReference>
<proteinExistence type="predicted"/>
<evidence type="ECO:0000313" key="2">
    <source>
        <dbReference type="EMBL" id="MPC11471.1"/>
    </source>
</evidence>
<evidence type="ECO:0000256" key="1">
    <source>
        <dbReference type="SAM" id="MobiDB-lite"/>
    </source>
</evidence>
<dbReference type="AlphaFoldDB" id="A0A5B7CRL6"/>
<sequence length="94" mass="10381">MNISKEWGGTGRGGGIIARFLEEAVRRPPPHPSPRGGVPEGVTFDHYFYYRYHRLVNWLNPARVSISPAAGDPVTRDPRRSGQGAVQTKVKDAP</sequence>
<gene>
    <name evidence="2" type="ORF">E2C01_004138</name>
</gene>
<accession>A0A5B7CRL6</accession>
<feature type="region of interest" description="Disordered" evidence="1">
    <location>
        <begin position="66"/>
        <end position="94"/>
    </location>
</feature>
<protein>
    <submittedName>
        <fullName evidence="2">Uncharacterized protein</fullName>
    </submittedName>
</protein>
<evidence type="ECO:0000313" key="3">
    <source>
        <dbReference type="Proteomes" id="UP000324222"/>
    </source>
</evidence>
<organism evidence="2 3">
    <name type="scientific">Portunus trituberculatus</name>
    <name type="common">Swimming crab</name>
    <name type="synonym">Neptunus trituberculatus</name>
    <dbReference type="NCBI Taxonomy" id="210409"/>
    <lineage>
        <taxon>Eukaryota</taxon>
        <taxon>Metazoa</taxon>
        <taxon>Ecdysozoa</taxon>
        <taxon>Arthropoda</taxon>
        <taxon>Crustacea</taxon>
        <taxon>Multicrustacea</taxon>
        <taxon>Malacostraca</taxon>
        <taxon>Eumalacostraca</taxon>
        <taxon>Eucarida</taxon>
        <taxon>Decapoda</taxon>
        <taxon>Pleocyemata</taxon>
        <taxon>Brachyura</taxon>
        <taxon>Eubrachyura</taxon>
        <taxon>Portunoidea</taxon>
        <taxon>Portunidae</taxon>
        <taxon>Portuninae</taxon>
        <taxon>Portunus</taxon>
    </lineage>
</organism>
<keyword evidence="3" id="KW-1185">Reference proteome</keyword>
<comment type="caution">
    <text evidence="2">The sequence shown here is derived from an EMBL/GenBank/DDBJ whole genome shotgun (WGS) entry which is preliminary data.</text>
</comment>
<reference evidence="2 3" key="1">
    <citation type="submission" date="2019-05" db="EMBL/GenBank/DDBJ databases">
        <title>Another draft genome of Portunus trituberculatus and its Hox gene families provides insights of decapod evolution.</title>
        <authorList>
            <person name="Jeong J.-H."/>
            <person name="Song I."/>
            <person name="Kim S."/>
            <person name="Choi T."/>
            <person name="Kim D."/>
            <person name="Ryu S."/>
            <person name="Kim W."/>
        </authorList>
    </citation>
    <scope>NUCLEOTIDE SEQUENCE [LARGE SCALE GENOMIC DNA]</scope>
    <source>
        <tissue evidence="2">Muscle</tissue>
    </source>
</reference>
<dbReference type="Proteomes" id="UP000324222">
    <property type="component" value="Unassembled WGS sequence"/>
</dbReference>